<organism evidence="1 2">
    <name type="scientific">Leucogyrophana mollusca</name>
    <dbReference type="NCBI Taxonomy" id="85980"/>
    <lineage>
        <taxon>Eukaryota</taxon>
        <taxon>Fungi</taxon>
        <taxon>Dikarya</taxon>
        <taxon>Basidiomycota</taxon>
        <taxon>Agaricomycotina</taxon>
        <taxon>Agaricomycetes</taxon>
        <taxon>Agaricomycetidae</taxon>
        <taxon>Boletales</taxon>
        <taxon>Boletales incertae sedis</taxon>
        <taxon>Leucogyrophana</taxon>
    </lineage>
</organism>
<name>A0ACB8B9N5_9AGAM</name>
<evidence type="ECO:0000313" key="2">
    <source>
        <dbReference type="Proteomes" id="UP000790709"/>
    </source>
</evidence>
<dbReference type="EMBL" id="MU266517">
    <property type="protein sequence ID" value="KAH7921638.1"/>
    <property type="molecule type" value="Genomic_DNA"/>
</dbReference>
<dbReference type="Proteomes" id="UP000790709">
    <property type="component" value="Unassembled WGS sequence"/>
</dbReference>
<accession>A0ACB8B9N5</accession>
<evidence type="ECO:0000313" key="1">
    <source>
        <dbReference type="EMBL" id="KAH7921638.1"/>
    </source>
</evidence>
<protein>
    <submittedName>
        <fullName evidence="1">Uncharacterized protein</fullName>
    </submittedName>
</protein>
<comment type="caution">
    <text evidence="1">The sequence shown here is derived from an EMBL/GenBank/DDBJ whole genome shotgun (WGS) entry which is preliminary data.</text>
</comment>
<proteinExistence type="predicted"/>
<reference evidence="1" key="1">
    <citation type="journal article" date="2021" name="New Phytol.">
        <title>Evolutionary innovations through gain and loss of genes in the ectomycorrhizal Boletales.</title>
        <authorList>
            <person name="Wu G."/>
            <person name="Miyauchi S."/>
            <person name="Morin E."/>
            <person name="Kuo A."/>
            <person name="Drula E."/>
            <person name="Varga T."/>
            <person name="Kohler A."/>
            <person name="Feng B."/>
            <person name="Cao Y."/>
            <person name="Lipzen A."/>
            <person name="Daum C."/>
            <person name="Hundley H."/>
            <person name="Pangilinan J."/>
            <person name="Johnson J."/>
            <person name="Barry K."/>
            <person name="LaButti K."/>
            <person name="Ng V."/>
            <person name="Ahrendt S."/>
            <person name="Min B."/>
            <person name="Choi I.G."/>
            <person name="Park H."/>
            <person name="Plett J.M."/>
            <person name="Magnuson J."/>
            <person name="Spatafora J.W."/>
            <person name="Nagy L.G."/>
            <person name="Henrissat B."/>
            <person name="Grigoriev I.V."/>
            <person name="Yang Z.L."/>
            <person name="Xu J."/>
            <person name="Martin F.M."/>
        </authorList>
    </citation>
    <scope>NUCLEOTIDE SEQUENCE</scope>
    <source>
        <strain evidence="1">KUC20120723A-06</strain>
    </source>
</reference>
<keyword evidence="2" id="KW-1185">Reference proteome</keyword>
<gene>
    <name evidence="1" type="ORF">BV22DRAFT_1038401</name>
</gene>
<sequence>MRMVHIHEVSANVIRCSIPNVRHRLRPAVHTLMPYPQMEFLSNLPHTEFPPGLSKVRNLVYILFSLWVFRVAWTALFLYCHTGSHFKKLTLAAVAFLVSSLFLYGNELQSTHPLWAITPTRLATPECSIIRHDYCGLIEEFADHRTRSRGWAVSPNFDNSADCHTVQQAPP</sequence>